<dbReference type="InterPro" id="IPR001238">
    <property type="entry name" value="DNA-binding_RecF"/>
</dbReference>
<evidence type="ECO:0000256" key="11">
    <source>
        <dbReference type="ARBA" id="ARBA00023236"/>
    </source>
</evidence>
<dbReference type="GO" id="GO:0005524">
    <property type="term" value="F:ATP binding"/>
    <property type="evidence" value="ECO:0007669"/>
    <property type="project" value="UniProtKB-UniRule"/>
</dbReference>
<evidence type="ECO:0000256" key="10">
    <source>
        <dbReference type="ARBA" id="ARBA00023204"/>
    </source>
</evidence>
<dbReference type="InterPro" id="IPR027417">
    <property type="entry name" value="P-loop_NTPase"/>
</dbReference>
<evidence type="ECO:0000256" key="7">
    <source>
        <dbReference type="ARBA" id="ARBA00022763"/>
    </source>
</evidence>
<dbReference type="GO" id="GO:0000731">
    <property type="term" value="P:DNA synthesis involved in DNA repair"/>
    <property type="evidence" value="ECO:0007669"/>
    <property type="project" value="TreeGrafter"/>
</dbReference>
<dbReference type="Pfam" id="PF02463">
    <property type="entry name" value="SMC_N"/>
    <property type="match status" value="1"/>
</dbReference>
<evidence type="ECO:0000256" key="2">
    <source>
        <dbReference type="ARBA" id="ARBA00008016"/>
    </source>
</evidence>
<keyword evidence="9 12" id="KW-0238">DNA-binding</keyword>
<accession>A0A0B5QN81</accession>
<evidence type="ECO:0000256" key="12">
    <source>
        <dbReference type="HAMAP-Rule" id="MF_00365"/>
    </source>
</evidence>
<keyword evidence="7 12" id="KW-0227">DNA damage</keyword>
<dbReference type="GO" id="GO:0006260">
    <property type="term" value="P:DNA replication"/>
    <property type="evidence" value="ECO:0007669"/>
    <property type="project" value="UniProtKB-UniRule"/>
</dbReference>
<comment type="function">
    <text evidence="12 13">The RecF protein is involved in DNA metabolism; it is required for DNA replication and normal SOS inducibility. RecF binds preferentially to single-stranded, linear DNA. It also seems to bind ATP.</text>
</comment>
<dbReference type="InterPro" id="IPR018078">
    <property type="entry name" value="DNA-binding_RecF_CS"/>
</dbReference>
<dbReference type="STRING" id="1520.LF65_05789"/>
<evidence type="ECO:0000313" key="16">
    <source>
        <dbReference type="Proteomes" id="UP000031866"/>
    </source>
</evidence>
<dbReference type="Proteomes" id="UP000031866">
    <property type="component" value="Chromosome"/>
</dbReference>
<dbReference type="RefSeq" id="WP_041900785.1">
    <property type="nucleotide sequence ID" value="NZ_CP010086.2"/>
</dbReference>
<dbReference type="CDD" id="cd03242">
    <property type="entry name" value="ABC_RecF"/>
    <property type="match status" value="1"/>
</dbReference>
<dbReference type="PANTHER" id="PTHR32182:SF0">
    <property type="entry name" value="DNA REPLICATION AND REPAIR PROTEIN RECF"/>
    <property type="match status" value="1"/>
</dbReference>
<keyword evidence="4 12" id="KW-0963">Cytoplasm</keyword>
<evidence type="ECO:0000259" key="14">
    <source>
        <dbReference type="Pfam" id="PF02463"/>
    </source>
</evidence>
<organism evidence="15 16">
    <name type="scientific">Clostridium beijerinckii</name>
    <name type="common">Clostridium MP</name>
    <dbReference type="NCBI Taxonomy" id="1520"/>
    <lineage>
        <taxon>Bacteria</taxon>
        <taxon>Bacillati</taxon>
        <taxon>Bacillota</taxon>
        <taxon>Clostridia</taxon>
        <taxon>Eubacteriales</taxon>
        <taxon>Clostridiaceae</taxon>
        <taxon>Clostridium</taxon>
    </lineage>
</organism>
<dbReference type="GO" id="GO:0005737">
    <property type="term" value="C:cytoplasm"/>
    <property type="evidence" value="ECO:0007669"/>
    <property type="project" value="UniProtKB-SubCell"/>
</dbReference>
<dbReference type="GO" id="GO:0009432">
    <property type="term" value="P:SOS response"/>
    <property type="evidence" value="ECO:0007669"/>
    <property type="project" value="UniProtKB-UniRule"/>
</dbReference>
<gene>
    <name evidence="12" type="primary">recF</name>
    <name evidence="15" type="ORF">LF65_05789</name>
</gene>
<evidence type="ECO:0000256" key="8">
    <source>
        <dbReference type="ARBA" id="ARBA00022840"/>
    </source>
</evidence>
<dbReference type="HAMAP" id="MF_00365">
    <property type="entry name" value="RecF"/>
    <property type="match status" value="1"/>
</dbReference>
<reference evidence="16" key="1">
    <citation type="submission" date="2014-12" db="EMBL/GenBank/DDBJ databases">
        <title>Genome sequence of Clostridium beijerinckii strain 59B.</title>
        <authorList>
            <person name="Little G.T."/>
            <person name="Minton N.P."/>
        </authorList>
    </citation>
    <scope>NUCLEOTIDE SEQUENCE [LARGE SCALE GENOMIC DNA]</scope>
    <source>
        <strain evidence="16">59B</strain>
    </source>
</reference>
<evidence type="ECO:0000256" key="5">
    <source>
        <dbReference type="ARBA" id="ARBA00022705"/>
    </source>
</evidence>
<evidence type="ECO:0000256" key="4">
    <source>
        <dbReference type="ARBA" id="ARBA00022490"/>
    </source>
</evidence>
<dbReference type="GO" id="GO:0003697">
    <property type="term" value="F:single-stranded DNA binding"/>
    <property type="evidence" value="ECO:0007669"/>
    <property type="project" value="UniProtKB-UniRule"/>
</dbReference>
<dbReference type="GO" id="GO:0006302">
    <property type="term" value="P:double-strand break repair"/>
    <property type="evidence" value="ECO:0007669"/>
    <property type="project" value="TreeGrafter"/>
</dbReference>
<evidence type="ECO:0000256" key="13">
    <source>
        <dbReference type="RuleBase" id="RU000578"/>
    </source>
</evidence>
<dbReference type="Gene3D" id="3.40.50.300">
    <property type="entry name" value="P-loop containing nucleotide triphosphate hydrolases"/>
    <property type="match status" value="1"/>
</dbReference>
<feature type="binding site" evidence="12">
    <location>
        <begin position="30"/>
        <end position="37"/>
    </location>
    <ligand>
        <name>ATP</name>
        <dbReference type="ChEBI" id="CHEBI:30616"/>
    </ligand>
</feature>
<protein>
    <recommendedName>
        <fullName evidence="3 12">DNA replication and repair protein RecF</fullName>
    </recommendedName>
</protein>
<comment type="subcellular location">
    <subcellularLocation>
        <location evidence="1 12 13">Cytoplasm</location>
    </subcellularLocation>
</comment>
<proteinExistence type="inferred from homology"/>
<keyword evidence="5 12" id="KW-0235">DNA replication</keyword>
<dbReference type="InterPro" id="IPR003395">
    <property type="entry name" value="RecF/RecN/SMC_N"/>
</dbReference>
<dbReference type="Gene3D" id="1.20.1050.90">
    <property type="entry name" value="RecF/RecN/SMC, N-terminal domain"/>
    <property type="match status" value="1"/>
</dbReference>
<evidence type="ECO:0000256" key="1">
    <source>
        <dbReference type="ARBA" id="ARBA00004496"/>
    </source>
</evidence>
<evidence type="ECO:0000256" key="9">
    <source>
        <dbReference type="ARBA" id="ARBA00023125"/>
    </source>
</evidence>
<dbReference type="EMBL" id="CP010086">
    <property type="protein sequence ID" value="AJH02291.1"/>
    <property type="molecule type" value="Genomic_DNA"/>
</dbReference>
<sequence>MYVKNINLLNYRNYKKLSVELTENVNVFVGDNAQGKTNILESVYYCAFAKSHRTSKDKELINWENSTAYISLLIGKNRLDKKIDINILRDGKKAIKVNNIKVNKIGELFGIFNVVMFSPEDLKVIKEAPSLRRRLLDMELSQVNPNYYFNLVQYNKVLGERNILLKSRSFSEDILDVYDIQLSKYADYIISKRLEYINKINFYGDIIHKEITSGKEEINFKYNCTVNLENGKFKDNYLKKLKDNIEKDREKGLTSVGPHRDDFSVFINNIDTKVFGSQGQQRTSILTMKFASLKIIREITGEYPVLLLDDVLSELDVNRKKYILRSIKDIQTIITCAGIEDLNDYLDDKVKIFNVSNGQILNQRRNI</sequence>
<dbReference type="NCBIfam" id="TIGR00611">
    <property type="entry name" value="recf"/>
    <property type="match status" value="1"/>
</dbReference>
<dbReference type="AlphaFoldDB" id="A0A0B5QN81"/>
<dbReference type="PANTHER" id="PTHR32182">
    <property type="entry name" value="DNA REPLICATION AND REPAIR PROTEIN RECF"/>
    <property type="match status" value="1"/>
</dbReference>
<dbReference type="PROSITE" id="PS00618">
    <property type="entry name" value="RECF_2"/>
    <property type="match status" value="1"/>
</dbReference>
<dbReference type="KEGG" id="cbei:LF65_05789"/>
<dbReference type="SUPFAM" id="SSF52540">
    <property type="entry name" value="P-loop containing nucleoside triphosphate hydrolases"/>
    <property type="match status" value="1"/>
</dbReference>
<keyword evidence="10 12" id="KW-0234">DNA repair</keyword>
<feature type="domain" description="RecF/RecN/SMC N-terminal" evidence="14">
    <location>
        <begin position="2"/>
        <end position="358"/>
    </location>
</feature>
<evidence type="ECO:0000313" key="15">
    <source>
        <dbReference type="EMBL" id="AJH02291.1"/>
    </source>
</evidence>
<dbReference type="InterPro" id="IPR042174">
    <property type="entry name" value="RecF_2"/>
</dbReference>
<comment type="similarity">
    <text evidence="2 12 13">Belongs to the RecF family.</text>
</comment>
<keyword evidence="11 12" id="KW-0742">SOS response</keyword>
<keyword evidence="8 12" id="KW-0067">ATP-binding</keyword>
<evidence type="ECO:0000256" key="3">
    <source>
        <dbReference type="ARBA" id="ARBA00020170"/>
    </source>
</evidence>
<evidence type="ECO:0000256" key="6">
    <source>
        <dbReference type="ARBA" id="ARBA00022741"/>
    </source>
</evidence>
<keyword evidence="6 12" id="KW-0547">Nucleotide-binding</keyword>
<dbReference type="OrthoDB" id="9803889at2"/>
<name>A0A0B5QN81_CLOBE</name>